<dbReference type="RefSeq" id="WP_095307002.1">
    <property type="nucleotide sequence ID" value="NZ_JAMAWL010000001.1"/>
</dbReference>
<evidence type="ECO:0000313" key="2">
    <source>
        <dbReference type="Proteomes" id="UP000285456"/>
    </source>
</evidence>
<proteinExistence type="predicted"/>
<dbReference type="OrthoDB" id="2361671at2"/>
<dbReference type="InterPro" id="IPR009256">
    <property type="entry name" value="YqgQ-like"/>
</dbReference>
<dbReference type="InterPro" id="IPR023164">
    <property type="entry name" value="YqgQ-like_sf"/>
</dbReference>
<dbReference type="Proteomes" id="UP000285456">
    <property type="component" value="Unassembled WGS sequence"/>
</dbReference>
<dbReference type="Pfam" id="PF06014">
    <property type="entry name" value="YqgQ-like"/>
    <property type="match status" value="1"/>
</dbReference>
<evidence type="ECO:0000313" key="1">
    <source>
        <dbReference type="EMBL" id="RHW33189.1"/>
    </source>
</evidence>
<dbReference type="EMBL" id="QWEH01000004">
    <property type="protein sequence ID" value="RHW33189.1"/>
    <property type="molecule type" value="Genomic_DNA"/>
</dbReference>
<organism evidence="1 2">
    <name type="scientific">Oceanobacillus profundus</name>
    <dbReference type="NCBI Taxonomy" id="372463"/>
    <lineage>
        <taxon>Bacteria</taxon>
        <taxon>Bacillati</taxon>
        <taxon>Bacillota</taxon>
        <taxon>Bacilli</taxon>
        <taxon>Bacillales</taxon>
        <taxon>Bacillaceae</taxon>
        <taxon>Oceanobacillus</taxon>
    </lineage>
</organism>
<reference evidence="1 2" key="1">
    <citation type="journal article" date="2007" name="Int. J. Syst. Evol. Microbiol.">
        <title>Oceanobacillus profundus sp. nov., isolated from a deep-sea sediment core.</title>
        <authorList>
            <person name="Kim Y.G."/>
            <person name="Choi D.H."/>
            <person name="Hyun S."/>
            <person name="Cho B.C."/>
        </authorList>
    </citation>
    <scope>NUCLEOTIDE SEQUENCE [LARGE SCALE GENOMIC DNA]</scope>
    <source>
        <strain evidence="1 2">DSM 18246</strain>
    </source>
</reference>
<sequence>MKNVYDIQQLLKRYGSFIYTGDRLGDLELMEMELDELYQMKFVQISEYQNAKMVLKKEKRLIMDKRGE</sequence>
<dbReference type="SUPFAM" id="SSF158379">
    <property type="entry name" value="YqgQ-like"/>
    <property type="match status" value="1"/>
</dbReference>
<comment type="caution">
    <text evidence="1">The sequence shown here is derived from an EMBL/GenBank/DDBJ whole genome shotgun (WGS) entry which is preliminary data.</text>
</comment>
<gene>
    <name evidence="1" type="ORF">D1B32_09115</name>
</gene>
<name>A0A417YJI9_9BACI</name>
<dbReference type="AlphaFoldDB" id="A0A417YJI9"/>
<dbReference type="Gene3D" id="1.10.287.760">
    <property type="entry name" value="YqgQ-like"/>
    <property type="match status" value="1"/>
</dbReference>
<accession>A0A417YJI9</accession>
<protein>
    <submittedName>
        <fullName evidence="1">DUF910 family protein</fullName>
    </submittedName>
</protein>
<keyword evidence="2" id="KW-1185">Reference proteome</keyword>